<dbReference type="InterPro" id="IPR036390">
    <property type="entry name" value="WH_DNA-bd_sf"/>
</dbReference>
<dbReference type="RefSeq" id="WP_367431164.1">
    <property type="nucleotide sequence ID" value="NZ_CP108413.1"/>
</dbReference>
<evidence type="ECO:0000313" key="2">
    <source>
        <dbReference type="Proteomes" id="UP001610990"/>
    </source>
</evidence>
<dbReference type="PROSITE" id="PS51197">
    <property type="entry name" value="HTH_RRF2_2"/>
    <property type="match status" value="1"/>
</dbReference>
<comment type="caution">
    <text evidence="1">The sequence shown here is derived from an EMBL/GenBank/DDBJ whole genome shotgun (WGS) entry which is preliminary data.</text>
</comment>
<organism evidence="1 2">
    <name type="scientific">Streptomyces celluloflavus</name>
    <dbReference type="NCBI Taxonomy" id="58344"/>
    <lineage>
        <taxon>Bacteria</taxon>
        <taxon>Bacillati</taxon>
        <taxon>Actinomycetota</taxon>
        <taxon>Actinomycetes</taxon>
        <taxon>Kitasatosporales</taxon>
        <taxon>Streptomycetaceae</taxon>
        <taxon>Streptomyces</taxon>
    </lineage>
</organism>
<dbReference type="EMBL" id="JBIRGH010000020">
    <property type="protein sequence ID" value="MFH8588074.1"/>
    <property type="molecule type" value="Genomic_DNA"/>
</dbReference>
<gene>
    <name evidence="1" type="ORF">ACH4GP_27365</name>
</gene>
<proteinExistence type="predicted"/>
<dbReference type="Proteomes" id="UP001610990">
    <property type="component" value="Unassembled WGS sequence"/>
</dbReference>
<sequence>MKLGEGVEWGLGCCVMPARLDGEAAVSAVSAVWLAGASGLPVPCLDKRFQGLVRAGVPRSAPAPGERGGFRMARPLERSTLVDVVAVIEGPADAFRCTGIRRQSAGAEASGREFGGPGGISTVMRQGEPAWRRELGVRIIADVMAPTPVPTADRARRRPASERMPA</sequence>
<keyword evidence="2" id="KW-1185">Reference proteome</keyword>
<dbReference type="Pfam" id="PF02082">
    <property type="entry name" value="Rrf2"/>
    <property type="match status" value="1"/>
</dbReference>
<dbReference type="Gene3D" id="1.10.10.10">
    <property type="entry name" value="Winged helix-like DNA-binding domain superfamily/Winged helix DNA-binding domain"/>
    <property type="match status" value="1"/>
</dbReference>
<dbReference type="SUPFAM" id="SSF46785">
    <property type="entry name" value="Winged helix' DNA-binding domain"/>
    <property type="match status" value="1"/>
</dbReference>
<dbReference type="InterPro" id="IPR036388">
    <property type="entry name" value="WH-like_DNA-bd_sf"/>
</dbReference>
<name>A0ABW7RL67_9ACTN</name>
<accession>A0ABW7RL67</accession>
<protein>
    <submittedName>
        <fullName evidence="1">Rrf2 family transcriptional regulator</fullName>
    </submittedName>
</protein>
<reference evidence="1 2" key="1">
    <citation type="submission" date="2024-10" db="EMBL/GenBank/DDBJ databases">
        <title>The Natural Products Discovery Center: Release of the First 8490 Sequenced Strains for Exploring Actinobacteria Biosynthetic Diversity.</title>
        <authorList>
            <person name="Kalkreuter E."/>
            <person name="Kautsar S.A."/>
            <person name="Yang D."/>
            <person name="Bader C.D."/>
            <person name="Teijaro C.N."/>
            <person name="Fluegel L."/>
            <person name="Davis C.M."/>
            <person name="Simpson J.R."/>
            <person name="Lauterbach L."/>
            <person name="Steele A.D."/>
            <person name="Gui C."/>
            <person name="Meng S."/>
            <person name="Li G."/>
            <person name="Viehrig K."/>
            <person name="Ye F."/>
            <person name="Su P."/>
            <person name="Kiefer A.F."/>
            <person name="Nichols A."/>
            <person name="Cepeda A.J."/>
            <person name="Yan W."/>
            <person name="Fan B."/>
            <person name="Jiang Y."/>
            <person name="Adhikari A."/>
            <person name="Zheng C.-J."/>
            <person name="Schuster L."/>
            <person name="Cowan T.M."/>
            <person name="Smanski M.J."/>
            <person name="Chevrette M.G."/>
            <person name="De Carvalho L.P.S."/>
            <person name="Shen B."/>
        </authorList>
    </citation>
    <scope>NUCLEOTIDE SEQUENCE [LARGE SCALE GENOMIC DNA]</scope>
    <source>
        <strain evidence="1 2">NPDC018013</strain>
    </source>
</reference>
<dbReference type="InterPro" id="IPR000944">
    <property type="entry name" value="Tscrpt_reg_Rrf2"/>
</dbReference>
<evidence type="ECO:0000313" key="1">
    <source>
        <dbReference type="EMBL" id="MFH8588074.1"/>
    </source>
</evidence>